<dbReference type="InParanoid" id="A0A316YIG9"/>
<feature type="domain" description="Beta-galactosidase trimerisation" evidence="10">
    <location>
        <begin position="462"/>
        <end position="630"/>
    </location>
</feature>
<evidence type="ECO:0000256" key="3">
    <source>
        <dbReference type="ARBA" id="ARBA00012756"/>
    </source>
</evidence>
<dbReference type="STRING" id="215250.A0A316YIG9"/>
<sequence length="781" mass="87994">MRTRTLLLTGAVAVTAALGHARQQVLPQEHNKGAAWPSTIKFAVDYYPSQWPESMWEGDAQRMANASISHVRISEFDWALLEPRDGHYDWSLLDKSIDVLGAHGLKVILATPTAAPPIWVVRDYDILATDDHLRQRRFGSRRHYSFSSPDFRKLSKRFVDAMAQRYGQHDAVALWHLDNEFGNHEDTRSYDVHARNAFRRWLKHRYGGSIAALNAAQGRVFWSSQYDSFDDIELPTLEQTESSPALRLDFYHFSSDQLIDYAVMQAETIRKHSDKPITTNLMPFEFSFDHHELARRARLDVATWDSYPLGNCEVLDWVTDADKIRYARTGRPDAQALQHALYRGVAGAAHNKARGPWGVMEQQPGPVNWATNNPSPAPGMVRLWLHDMLSQGSSLNNIFRWRQVPFGQEQMHAGMFRPDNSPDAAFVEQQAAVDDVAVLRDAGLLDEDLHWTAAGNETRRPKVAIVMDYPSVWALEANPQGGDFDISKFKDYGFQYAELLSEWHAAFRRLAVDVDVIGPATSDEELARYRLLVVPTMVKLSKDFEARLDRFPGDVVVGPRFASKVDTLSVPLDLPPSSTPSGAKEQPSFADRLPMRVTRVESIRKDLDDEFVVFDGKDYPIRTWVEWLECARDGHEAVNDAEGADALSMTLGGHHRKGASVLCQHRRPPTQLTTYIGFYATADVLLPFFAKTLAQLGVRNALDQLPDASHDLGAHLRLARHGERALFAFNYDDRAAVDLGQWPHLRDGLFSSEARAKLVVGQQDTPETIAPTDVQIWDLGA</sequence>
<dbReference type="InterPro" id="IPR013529">
    <property type="entry name" value="Glyco_hydro_42_N"/>
</dbReference>
<dbReference type="Pfam" id="PF08532">
    <property type="entry name" value="Glyco_hydro_42M"/>
    <property type="match status" value="1"/>
</dbReference>
<dbReference type="EC" id="3.2.1.23" evidence="3"/>
<evidence type="ECO:0000256" key="4">
    <source>
        <dbReference type="ARBA" id="ARBA00022723"/>
    </source>
</evidence>
<reference evidence="11 12" key="1">
    <citation type="journal article" date="2018" name="Mol. Biol. Evol.">
        <title>Broad Genomic Sampling Reveals a Smut Pathogenic Ancestry of the Fungal Clade Ustilaginomycotina.</title>
        <authorList>
            <person name="Kijpornyongpan T."/>
            <person name="Mondo S.J."/>
            <person name="Barry K."/>
            <person name="Sandor L."/>
            <person name="Lee J."/>
            <person name="Lipzen A."/>
            <person name="Pangilinan J."/>
            <person name="LaButti K."/>
            <person name="Hainaut M."/>
            <person name="Henrissat B."/>
            <person name="Grigoriev I.V."/>
            <person name="Spatafora J.W."/>
            <person name="Aime M.C."/>
        </authorList>
    </citation>
    <scope>NUCLEOTIDE SEQUENCE [LARGE SCALE GENOMIC DNA]</scope>
    <source>
        <strain evidence="11 12">MCA 4198</strain>
    </source>
</reference>
<keyword evidence="4" id="KW-0479">Metal-binding</keyword>
<dbReference type="Gene3D" id="3.40.50.880">
    <property type="match status" value="1"/>
</dbReference>
<feature type="signal peptide" evidence="8">
    <location>
        <begin position="1"/>
        <end position="21"/>
    </location>
</feature>
<feature type="domain" description="Glycoside hydrolase family 42 N-terminal" evidence="9">
    <location>
        <begin position="45"/>
        <end position="433"/>
    </location>
</feature>
<evidence type="ECO:0000256" key="7">
    <source>
        <dbReference type="ARBA" id="ARBA00023295"/>
    </source>
</evidence>
<name>A0A316YIG9_9BASI</name>
<gene>
    <name evidence="11" type="ORF">FA10DRAFT_231942</name>
</gene>
<evidence type="ECO:0000256" key="8">
    <source>
        <dbReference type="SAM" id="SignalP"/>
    </source>
</evidence>
<dbReference type="PANTHER" id="PTHR36447">
    <property type="entry name" value="BETA-GALACTOSIDASE GANA"/>
    <property type="match status" value="1"/>
</dbReference>
<dbReference type="Pfam" id="PF02449">
    <property type="entry name" value="Glyco_hydro_42"/>
    <property type="match status" value="1"/>
</dbReference>
<dbReference type="GO" id="GO:0046872">
    <property type="term" value="F:metal ion binding"/>
    <property type="evidence" value="ECO:0007669"/>
    <property type="project" value="UniProtKB-KW"/>
</dbReference>
<evidence type="ECO:0000256" key="1">
    <source>
        <dbReference type="ARBA" id="ARBA00001412"/>
    </source>
</evidence>
<evidence type="ECO:0000313" key="11">
    <source>
        <dbReference type="EMBL" id="PWN88971.1"/>
    </source>
</evidence>
<organism evidence="11 12">
    <name type="scientific">Acaromyces ingoldii</name>
    <dbReference type="NCBI Taxonomy" id="215250"/>
    <lineage>
        <taxon>Eukaryota</taxon>
        <taxon>Fungi</taxon>
        <taxon>Dikarya</taxon>
        <taxon>Basidiomycota</taxon>
        <taxon>Ustilaginomycotina</taxon>
        <taxon>Exobasidiomycetes</taxon>
        <taxon>Exobasidiales</taxon>
        <taxon>Cryptobasidiaceae</taxon>
        <taxon>Acaromyces</taxon>
    </lineage>
</organism>
<comment type="catalytic activity">
    <reaction evidence="1">
        <text>Hydrolysis of terminal non-reducing beta-D-galactose residues in beta-D-galactosides.</text>
        <dbReference type="EC" id="3.2.1.23"/>
    </reaction>
</comment>
<dbReference type="InterPro" id="IPR029062">
    <property type="entry name" value="Class_I_gatase-like"/>
</dbReference>
<dbReference type="CDD" id="cd03143">
    <property type="entry name" value="A4_beta-galactosidase_middle_domain"/>
    <property type="match status" value="1"/>
</dbReference>
<evidence type="ECO:0000256" key="6">
    <source>
        <dbReference type="ARBA" id="ARBA00022833"/>
    </source>
</evidence>
<dbReference type="InterPro" id="IPR017853">
    <property type="entry name" value="GH"/>
</dbReference>
<comment type="similarity">
    <text evidence="2">Belongs to the glycosyl hydrolase 42 family.</text>
</comment>
<dbReference type="InterPro" id="IPR013738">
    <property type="entry name" value="Beta_galactosidase_Trimer"/>
</dbReference>
<evidence type="ECO:0000256" key="2">
    <source>
        <dbReference type="ARBA" id="ARBA00005940"/>
    </source>
</evidence>
<dbReference type="OrthoDB" id="1657402at2759"/>
<dbReference type="Gene3D" id="3.20.20.80">
    <property type="entry name" value="Glycosidases"/>
    <property type="match status" value="1"/>
</dbReference>
<keyword evidence="5" id="KW-0378">Hydrolase</keyword>
<evidence type="ECO:0000256" key="5">
    <source>
        <dbReference type="ARBA" id="ARBA00022801"/>
    </source>
</evidence>
<evidence type="ECO:0000259" key="9">
    <source>
        <dbReference type="Pfam" id="PF02449"/>
    </source>
</evidence>
<keyword evidence="12" id="KW-1185">Reference proteome</keyword>
<evidence type="ECO:0000313" key="12">
    <source>
        <dbReference type="Proteomes" id="UP000245768"/>
    </source>
</evidence>
<dbReference type="Proteomes" id="UP000245768">
    <property type="component" value="Unassembled WGS sequence"/>
</dbReference>
<proteinExistence type="inferred from homology"/>
<keyword evidence="8" id="KW-0732">Signal</keyword>
<keyword evidence="7" id="KW-0326">Glycosidase</keyword>
<dbReference type="SUPFAM" id="SSF51445">
    <property type="entry name" value="(Trans)glycosidases"/>
    <property type="match status" value="1"/>
</dbReference>
<dbReference type="PANTHER" id="PTHR36447:SF2">
    <property type="entry name" value="BETA-GALACTOSIDASE YESZ"/>
    <property type="match status" value="1"/>
</dbReference>
<dbReference type="EMBL" id="KZ819637">
    <property type="protein sequence ID" value="PWN88971.1"/>
    <property type="molecule type" value="Genomic_DNA"/>
</dbReference>
<dbReference type="GO" id="GO:0005975">
    <property type="term" value="P:carbohydrate metabolic process"/>
    <property type="evidence" value="ECO:0007669"/>
    <property type="project" value="InterPro"/>
</dbReference>
<dbReference type="GeneID" id="37040796"/>
<evidence type="ECO:0000259" key="10">
    <source>
        <dbReference type="Pfam" id="PF08532"/>
    </source>
</evidence>
<protein>
    <recommendedName>
        <fullName evidence="3">beta-galactosidase</fullName>
        <ecNumber evidence="3">3.2.1.23</ecNumber>
    </recommendedName>
</protein>
<dbReference type="GO" id="GO:0004565">
    <property type="term" value="F:beta-galactosidase activity"/>
    <property type="evidence" value="ECO:0007669"/>
    <property type="project" value="UniProtKB-EC"/>
</dbReference>
<dbReference type="AlphaFoldDB" id="A0A316YIG9"/>
<dbReference type="GO" id="GO:0009341">
    <property type="term" value="C:beta-galactosidase complex"/>
    <property type="evidence" value="ECO:0007669"/>
    <property type="project" value="InterPro"/>
</dbReference>
<dbReference type="SUPFAM" id="SSF52317">
    <property type="entry name" value="Class I glutamine amidotransferase-like"/>
    <property type="match status" value="1"/>
</dbReference>
<dbReference type="RefSeq" id="XP_025376169.1">
    <property type="nucleotide sequence ID" value="XM_025518880.1"/>
</dbReference>
<dbReference type="InterPro" id="IPR003476">
    <property type="entry name" value="Glyco_hydro_42"/>
</dbReference>
<feature type="chain" id="PRO_5016393978" description="beta-galactosidase" evidence="8">
    <location>
        <begin position="22"/>
        <end position="781"/>
    </location>
</feature>
<accession>A0A316YIG9</accession>
<keyword evidence="6" id="KW-0862">Zinc</keyword>